<dbReference type="Proteomes" id="UP000191812">
    <property type="component" value="Unassembled WGS sequence"/>
</dbReference>
<gene>
    <name evidence="1" type="ORF">AGR13a_Cc110019</name>
</gene>
<comment type="caution">
    <text evidence="1">The sequence shown here is derived from an EMBL/GenBank/DDBJ whole genome shotgun (WGS) entry which is preliminary data.</text>
</comment>
<evidence type="ECO:0000313" key="2">
    <source>
        <dbReference type="Proteomes" id="UP000191812"/>
    </source>
</evidence>
<keyword evidence="2" id="KW-1185">Reference proteome</keyword>
<protein>
    <submittedName>
        <fullName evidence="1">Uncharacterized protein</fullName>
    </submittedName>
</protein>
<accession>A0ABM9VA83</accession>
<reference evidence="1 2" key="1">
    <citation type="submission" date="2016-01" db="EMBL/GenBank/DDBJ databases">
        <authorList>
            <person name="Regsiter A."/>
            <person name="william w."/>
        </authorList>
    </citation>
    <scope>NUCLEOTIDE SEQUENCE [LARGE SCALE GENOMIC DNA]</scope>
    <source>
        <strain evidence="1 2">CFBP 6927</strain>
    </source>
</reference>
<sequence>MTEVDVPQNTACVDPAATSILTL</sequence>
<organism evidence="1 2">
    <name type="scientific">Agrobacterium genomosp. 13 str. CFBP 6927</name>
    <dbReference type="NCBI Taxonomy" id="1183428"/>
    <lineage>
        <taxon>Bacteria</taxon>
        <taxon>Pseudomonadati</taxon>
        <taxon>Pseudomonadota</taxon>
        <taxon>Alphaproteobacteria</taxon>
        <taxon>Hyphomicrobiales</taxon>
        <taxon>Rhizobiaceae</taxon>
        <taxon>Rhizobium/Agrobacterium group</taxon>
        <taxon>Agrobacterium</taxon>
        <taxon>Agrobacterium tumefaciens complex</taxon>
    </lineage>
</organism>
<dbReference type="EMBL" id="FBWH01000003">
    <property type="protein sequence ID" value="CUX08371.1"/>
    <property type="molecule type" value="Genomic_DNA"/>
</dbReference>
<name>A0ABM9VA83_9HYPH</name>
<proteinExistence type="predicted"/>
<evidence type="ECO:0000313" key="1">
    <source>
        <dbReference type="EMBL" id="CUX08371.1"/>
    </source>
</evidence>